<dbReference type="AlphaFoldDB" id="A0A9Q1DMW9"/>
<feature type="compositionally biased region" description="Low complexity" evidence="1">
    <location>
        <begin position="143"/>
        <end position="158"/>
    </location>
</feature>
<dbReference type="PANTHER" id="PTHR13103:SF4">
    <property type="entry name" value="SCHWANNOMIN-INTERACTING PROTEIN 1-LIKE ISOFORM X1"/>
    <property type="match status" value="1"/>
</dbReference>
<dbReference type="Proteomes" id="UP001152803">
    <property type="component" value="Unassembled WGS sequence"/>
</dbReference>
<sequence length="302" mass="34091">MEEEKEREREREEKERESEREEEKECDETEDSARAAEGAVLSSKDDSDLPIMHWEALSMRIAELEKQEEERKERLKSTAEVERGNVSVGWMEERDGGSWWEDVEADRSRRITALTSRFHNQKNLQLCFINDSGSEDEEGERAGGSSREAAARGRGPADQAPPPAAGQAPPPAAAERATQTRGLKLEVRAALSALRDKLWSEQKQKERLACAATQVERRPLALSDLQALSLKELSSHRASLTQAIHDLSSELVNRLLTRDQLRTEQDAMLLDVEDMTSVWTVLMTVANSELRSSGWRGVMFFV</sequence>
<accession>A0A9Q1DMW9</accession>
<evidence type="ECO:0000313" key="4">
    <source>
        <dbReference type="Proteomes" id="UP001152803"/>
    </source>
</evidence>
<proteinExistence type="predicted"/>
<feature type="compositionally biased region" description="Basic and acidic residues" evidence="1">
    <location>
        <begin position="1"/>
        <end position="23"/>
    </location>
</feature>
<organism evidence="3 4">
    <name type="scientific">Conger conger</name>
    <name type="common">Conger eel</name>
    <name type="synonym">Muraena conger</name>
    <dbReference type="NCBI Taxonomy" id="82655"/>
    <lineage>
        <taxon>Eukaryota</taxon>
        <taxon>Metazoa</taxon>
        <taxon>Chordata</taxon>
        <taxon>Craniata</taxon>
        <taxon>Vertebrata</taxon>
        <taxon>Euteleostomi</taxon>
        <taxon>Actinopterygii</taxon>
        <taxon>Neopterygii</taxon>
        <taxon>Teleostei</taxon>
        <taxon>Anguilliformes</taxon>
        <taxon>Congridae</taxon>
        <taxon>Conger</taxon>
    </lineage>
</organism>
<evidence type="ECO:0000313" key="3">
    <source>
        <dbReference type="EMBL" id="KAJ8275433.1"/>
    </source>
</evidence>
<dbReference type="InterPro" id="IPR039045">
    <property type="entry name" value="SCHIP_1"/>
</dbReference>
<dbReference type="EMBL" id="JAFJMO010000005">
    <property type="protein sequence ID" value="KAJ8275433.1"/>
    <property type="molecule type" value="Genomic_DNA"/>
</dbReference>
<protein>
    <recommendedName>
        <fullName evidence="2">Schwannomin interacting protein 1 C-terminal domain-containing protein</fullName>
    </recommendedName>
</protein>
<comment type="caution">
    <text evidence="3">The sequence shown here is derived from an EMBL/GenBank/DDBJ whole genome shotgun (WGS) entry which is preliminary data.</text>
</comment>
<dbReference type="GO" id="GO:0005886">
    <property type="term" value="C:plasma membrane"/>
    <property type="evidence" value="ECO:0007669"/>
    <property type="project" value="TreeGrafter"/>
</dbReference>
<feature type="region of interest" description="Disordered" evidence="1">
    <location>
        <begin position="1"/>
        <end position="50"/>
    </location>
</feature>
<dbReference type="GO" id="GO:0035332">
    <property type="term" value="P:positive regulation of hippo signaling"/>
    <property type="evidence" value="ECO:0007669"/>
    <property type="project" value="TreeGrafter"/>
</dbReference>
<dbReference type="InterPro" id="IPR015649">
    <property type="entry name" value="SCHIP_1_C"/>
</dbReference>
<gene>
    <name evidence="3" type="ORF">COCON_G00071850</name>
</gene>
<feature type="region of interest" description="Disordered" evidence="1">
    <location>
        <begin position="67"/>
        <end position="89"/>
    </location>
</feature>
<feature type="compositionally biased region" description="Basic and acidic residues" evidence="1">
    <location>
        <begin position="67"/>
        <end position="83"/>
    </location>
</feature>
<dbReference type="Pfam" id="PF10148">
    <property type="entry name" value="SCHIP-1_C"/>
    <property type="match status" value="1"/>
</dbReference>
<feature type="compositionally biased region" description="Pro residues" evidence="1">
    <location>
        <begin position="159"/>
        <end position="172"/>
    </location>
</feature>
<dbReference type="PANTHER" id="PTHR13103">
    <property type="entry name" value="SCHWANNOMIN INTERACTING PROTEIN 1"/>
    <property type="match status" value="1"/>
</dbReference>
<feature type="domain" description="Schwannomin interacting protein 1 C-terminal" evidence="2">
    <location>
        <begin position="215"/>
        <end position="277"/>
    </location>
</feature>
<dbReference type="GO" id="GO:0030054">
    <property type="term" value="C:cell junction"/>
    <property type="evidence" value="ECO:0007669"/>
    <property type="project" value="TreeGrafter"/>
</dbReference>
<dbReference type="OrthoDB" id="5957108at2759"/>
<evidence type="ECO:0000259" key="2">
    <source>
        <dbReference type="Pfam" id="PF10148"/>
    </source>
</evidence>
<name>A0A9Q1DMW9_CONCO</name>
<reference evidence="3" key="1">
    <citation type="journal article" date="2023" name="Science">
        <title>Genome structures resolve the early diversification of teleost fishes.</title>
        <authorList>
            <person name="Parey E."/>
            <person name="Louis A."/>
            <person name="Montfort J."/>
            <person name="Bouchez O."/>
            <person name="Roques C."/>
            <person name="Iampietro C."/>
            <person name="Lluch J."/>
            <person name="Castinel A."/>
            <person name="Donnadieu C."/>
            <person name="Desvignes T."/>
            <person name="Floi Bucao C."/>
            <person name="Jouanno E."/>
            <person name="Wen M."/>
            <person name="Mejri S."/>
            <person name="Dirks R."/>
            <person name="Jansen H."/>
            <person name="Henkel C."/>
            <person name="Chen W.J."/>
            <person name="Zahm M."/>
            <person name="Cabau C."/>
            <person name="Klopp C."/>
            <person name="Thompson A.W."/>
            <person name="Robinson-Rechavi M."/>
            <person name="Braasch I."/>
            <person name="Lecointre G."/>
            <person name="Bobe J."/>
            <person name="Postlethwait J.H."/>
            <person name="Berthelot C."/>
            <person name="Roest Crollius H."/>
            <person name="Guiguen Y."/>
        </authorList>
    </citation>
    <scope>NUCLEOTIDE SEQUENCE</scope>
    <source>
        <strain evidence="3">Concon-B</strain>
    </source>
</reference>
<keyword evidence="4" id="KW-1185">Reference proteome</keyword>
<feature type="region of interest" description="Disordered" evidence="1">
    <location>
        <begin position="131"/>
        <end position="178"/>
    </location>
</feature>
<evidence type="ECO:0000256" key="1">
    <source>
        <dbReference type="SAM" id="MobiDB-lite"/>
    </source>
</evidence>